<evidence type="ECO:0000256" key="1">
    <source>
        <dbReference type="SAM" id="MobiDB-lite"/>
    </source>
</evidence>
<dbReference type="EC" id="3.6.1.15" evidence="3"/>
<dbReference type="EMBL" id="QGDH01000170">
    <property type="protein sequence ID" value="RAR03781.1"/>
    <property type="molecule type" value="Genomic_DNA"/>
</dbReference>
<reference evidence="4" key="1">
    <citation type="submission" date="2018-05" db="EMBL/GenBank/DDBJ databases">
        <title>Draft genome sequence of Stemphylium lycopersici strain CIDEFI 213.</title>
        <authorList>
            <person name="Medina R."/>
            <person name="Franco M.E.E."/>
            <person name="Lucentini C.G."/>
            <person name="Saparrat M.C.N."/>
            <person name="Balatti P.A."/>
        </authorList>
    </citation>
    <scope>NUCLEOTIDE SEQUENCE [LARGE SCALE GENOMIC DNA]</scope>
    <source>
        <strain evidence="4">CIDEFI 213</strain>
    </source>
</reference>
<dbReference type="Proteomes" id="UP000249619">
    <property type="component" value="Unassembled WGS sequence"/>
</dbReference>
<dbReference type="InterPro" id="IPR029058">
    <property type="entry name" value="AB_hydrolase_fold"/>
</dbReference>
<dbReference type="InterPro" id="IPR053137">
    <property type="entry name" value="NLR-like"/>
</dbReference>
<comment type="caution">
    <text evidence="3">The sequence shown here is derived from an EMBL/GenBank/DDBJ whole genome shotgun (WGS) entry which is preliminary data.</text>
</comment>
<keyword evidence="2" id="KW-0732">Signal</keyword>
<evidence type="ECO:0000256" key="2">
    <source>
        <dbReference type="SAM" id="SignalP"/>
    </source>
</evidence>
<keyword evidence="4" id="KW-1185">Reference proteome</keyword>
<dbReference type="SUPFAM" id="SSF53474">
    <property type="entry name" value="alpha/beta-Hydrolases"/>
    <property type="match status" value="1"/>
</dbReference>
<gene>
    <name evidence="3" type="ORF">DDE83_008080</name>
</gene>
<dbReference type="Gene3D" id="1.25.40.10">
    <property type="entry name" value="Tetratricopeptide repeat domain"/>
    <property type="match status" value="1"/>
</dbReference>
<dbReference type="Pfam" id="PF13374">
    <property type="entry name" value="TPR_10"/>
    <property type="match status" value="2"/>
</dbReference>
<evidence type="ECO:0000313" key="4">
    <source>
        <dbReference type="Proteomes" id="UP000249619"/>
    </source>
</evidence>
<accession>A0A364MU92</accession>
<dbReference type="Gene3D" id="3.40.50.300">
    <property type="entry name" value="P-loop containing nucleotide triphosphate hydrolases"/>
    <property type="match status" value="1"/>
</dbReference>
<dbReference type="STRING" id="183478.A0A364MU92"/>
<feature type="signal peptide" evidence="2">
    <location>
        <begin position="1"/>
        <end position="23"/>
    </location>
</feature>
<evidence type="ECO:0000313" key="3">
    <source>
        <dbReference type="EMBL" id="RAR03781.1"/>
    </source>
</evidence>
<dbReference type="Pfam" id="PF13424">
    <property type="entry name" value="TPR_12"/>
    <property type="match status" value="1"/>
</dbReference>
<protein>
    <submittedName>
        <fullName evidence="3">Alpha beta-hydrolase</fullName>
        <ecNumber evidence="3">3.6.1.15</ecNumber>
    </submittedName>
</protein>
<dbReference type="InterPro" id="IPR011990">
    <property type="entry name" value="TPR-like_helical_dom_sf"/>
</dbReference>
<keyword evidence="3" id="KW-0378">Hydrolase</keyword>
<organism evidence="3 4">
    <name type="scientific">Stemphylium lycopersici</name>
    <name type="common">Tomato gray leaf spot disease fungus</name>
    <name type="synonym">Thyrospora lycopersici</name>
    <dbReference type="NCBI Taxonomy" id="183478"/>
    <lineage>
        <taxon>Eukaryota</taxon>
        <taxon>Fungi</taxon>
        <taxon>Dikarya</taxon>
        <taxon>Ascomycota</taxon>
        <taxon>Pezizomycotina</taxon>
        <taxon>Dothideomycetes</taxon>
        <taxon>Pleosporomycetidae</taxon>
        <taxon>Pleosporales</taxon>
        <taxon>Pleosporineae</taxon>
        <taxon>Pleosporaceae</taxon>
        <taxon>Stemphylium</taxon>
    </lineage>
</organism>
<feature type="region of interest" description="Disordered" evidence="1">
    <location>
        <begin position="860"/>
        <end position="885"/>
    </location>
</feature>
<dbReference type="PANTHER" id="PTHR46082:SF6">
    <property type="entry name" value="AAA+ ATPASE DOMAIN-CONTAINING PROTEIN-RELATED"/>
    <property type="match status" value="1"/>
</dbReference>
<feature type="chain" id="PRO_5016909108" evidence="2">
    <location>
        <begin position="24"/>
        <end position="885"/>
    </location>
</feature>
<dbReference type="GO" id="GO:0017111">
    <property type="term" value="F:ribonucleoside triphosphate phosphatase activity"/>
    <property type="evidence" value="ECO:0007669"/>
    <property type="project" value="UniProtKB-EC"/>
</dbReference>
<dbReference type="InterPro" id="IPR027417">
    <property type="entry name" value="P-loop_NTPase"/>
</dbReference>
<name>A0A364MU92_STELY</name>
<proteinExistence type="predicted"/>
<dbReference type="PANTHER" id="PTHR46082">
    <property type="entry name" value="ATP/GTP-BINDING PROTEIN-RELATED"/>
    <property type="match status" value="1"/>
</dbReference>
<dbReference type="AlphaFoldDB" id="A0A364MU92"/>
<dbReference type="SUPFAM" id="SSF52540">
    <property type="entry name" value="P-loop containing nucleoside triphosphate hydrolases"/>
    <property type="match status" value="1"/>
</dbReference>
<sequence>MDLTTTTLQVSIFIAIVFVHGLGSNPDTTWGPKGSNWISDFLPHDIPAALHKEIRVYFYNYDSYWKRDAVRTRLWWLGRGLLDGICSHIRRTEEALVLGSPDQAFTHVTKHTRGVVFLGTPHRGSSFSTYGSLAAQVLQPLGSNPLLLQEVAYDTPRLQDLHEEFERARGEQLHVVNFFEQRKTRLFKLWFWQWEEFCVREQSAIYSRVENIGLAVDHYGLNKFKSKDNESYKSVVRKLLSLIEPIAAQKQSQLYLVPVNTPGTYTERQKLSTEVADRLRVRHDNAIVPYALAIYGLGGTGKTQLALKYVEDHKDKYSPILWIDAKDKESVLSSYERCAGELQLQISPRQAQSTSLVDSPTVQAVLRWLEVRKKTEDAWLVVIDNADDFSSGIKRVLPRGDHGSIIITSQDSHARKLVGGGCEAVRVDTMERPEAQLLLLLHLQLDPDLATADVKHECDKVAEQLGYLALAIDLAGAYISNDDTDSAQALRRYLQRYTRHKDSLLRSEDFRGLLESEKTVWTVWDTTLEKIEALEAPEDSSSDLPARLLLHFLAQFRGAVVQDELFRLASPRVLDSRDALYDEPVALPSWLSKALAVKMEEWDNYCYERTRDRLIRYSLLQRTGGEWPGVLMHGLVQWRAKKYDEEQPWEKWHLMTVLAACTQLSGETARPQFRRELVAHIPAMEKMYLDELEIEEQKRVFVWHTVSTVYFSEGRWKDAEQLEVQVMETRKTKLGADHPHTLTSMGNLASTYRNQGRWDDAEKLDVQVMETSKTKLGADHPDTLTSMGNLASTYRNQGRWDDAEKLDVQVMETRKTKLGADHPHTLTSMANLAFTWKAQGQSAEAIVLLRHTSDILMGPSQSQYAREMGERPRQPPGNAGNYEKS</sequence>
<dbReference type="GO" id="GO:0043531">
    <property type="term" value="F:ADP binding"/>
    <property type="evidence" value="ECO:0007669"/>
    <property type="project" value="InterPro"/>
</dbReference>
<dbReference type="SUPFAM" id="SSF48452">
    <property type="entry name" value="TPR-like"/>
    <property type="match status" value="1"/>
</dbReference>